<dbReference type="GO" id="GO:0006307">
    <property type="term" value="P:DNA alkylation repair"/>
    <property type="evidence" value="ECO:0007669"/>
    <property type="project" value="TreeGrafter"/>
</dbReference>
<dbReference type="EMBL" id="UINC01001454">
    <property type="protein sequence ID" value="SUZ81107.1"/>
    <property type="molecule type" value="Genomic_DNA"/>
</dbReference>
<dbReference type="GO" id="GO:0043916">
    <property type="term" value="F:DNA-7-methylguanine glycosylase activity"/>
    <property type="evidence" value="ECO:0007669"/>
    <property type="project" value="TreeGrafter"/>
</dbReference>
<dbReference type="PANTHER" id="PTHR43003">
    <property type="entry name" value="DNA-3-METHYLADENINE GLYCOSYLASE"/>
    <property type="match status" value="1"/>
</dbReference>
<comment type="similarity">
    <text evidence="1">Belongs to the alkylbase DNA glycosidase AlkA family.</text>
</comment>
<dbReference type="InterPro" id="IPR051912">
    <property type="entry name" value="Alkylbase_DNA_Glycosylase/TA"/>
</dbReference>
<organism evidence="5">
    <name type="scientific">marine metagenome</name>
    <dbReference type="NCBI Taxonomy" id="408172"/>
    <lineage>
        <taxon>unclassified sequences</taxon>
        <taxon>metagenomes</taxon>
        <taxon>ecological metagenomes</taxon>
    </lineage>
</organism>
<keyword evidence="2" id="KW-0227">DNA damage</keyword>
<name>A0A381QTF0_9ZZZZ</name>
<evidence type="ECO:0000256" key="3">
    <source>
        <dbReference type="ARBA" id="ARBA00023204"/>
    </source>
</evidence>
<dbReference type="Gene3D" id="1.10.340.30">
    <property type="entry name" value="Hypothetical protein, domain 2"/>
    <property type="match status" value="1"/>
</dbReference>
<dbReference type="Gene3D" id="1.10.1670.40">
    <property type="match status" value="1"/>
</dbReference>
<dbReference type="InterPro" id="IPR011257">
    <property type="entry name" value="DNA_glycosylase"/>
</dbReference>
<dbReference type="SUPFAM" id="SSF48150">
    <property type="entry name" value="DNA-glycosylase"/>
    <property type="match status" value="1"/>
</dbReference>
<keyword evidence="3" id="KW-0234">DNA repair</keyword>
<evidence type="ECO:0000256" key="1">
    <source>
        <dbReference type="ARBA" id="ARBA00010817"/>
    </source>
</evidence>
<dbReference type="InterPro" id="IPR003265">
    <property type="entry name" value="HhH-GPD_domain"/>
</dbReference>
<dbReference type="FunFam" id="1.10.340.30:FF:000004">
    <property type="entry name" value="DNA-3-methyladenine glycosylase II"/>
    <property type="match status" value="1"/>
</dbReference>
<protein>
    <recommendedName>
        <fullName evidence="4">HhH-GPD domain-containing protein</fullName>
    </recommendedName>
</protein>
<dbReference type="GO" id="GO:0032993">
    <property type="term" value="C:protein-DNA complex"/>
    <property type="evidence" value="ECO:0007669"/>
    <property type="project" value="TreeGrafter"/>
</dbReference>
<proteinExistence type="inferred from homology"/>
<dbReference type="Pfam" id="PF00730">
    <property type="entry name" value="HhH-GPD"/>
    <property type="match status" value="1"/>
</dbReference>
<dbReference type="GO" id="GO:0008725">
    <property type="term" value="F:DNA-3-methyladenine glycosylase activity"/>
    <property type="evidence" value="ECO:0007669"/>
    <property type="project" value="TreeGrafter"/>
</dbReference>
<dbReference type="PANTHER" id="PTHR43003:SF5">
    <property type="entry name" value="DNA-3-METHYLADENINE GLYCOSYLASE"/>
    <property type="match status" value="1"/>
</dbReference>
<feature type="domain" description="HhH-GPD" evidence="4">
    <location>
        <begin position="58"/>
        <end position="209"/>
    </location>
</feature>
<sequence length="215" mass="24021">MGIPGFVDSELQQPEYWGEAKEFLSKVDGIMSRLIDVHEHPPLSSRGDAFLTLMRSIVGQQISSKAADSVWGRIENLLGAVTPESILGASYDDLRACGLSGRKSEYVVGIAEAWLTGYSEIVWSELSDEEATSRLVALRGVGEWTAEMILIFSLLRPDVFPIADIGVIRSMERLYNQGNALSESELMAIAESWRPYRTVATWYLWRSSDPEPVRY</sequence>
<evidence type="ECO:0000259" key="4">
    <source>
        <dbReference type="SMART" id="SM00478"/>
    </source>
</evidence>
<dbReference type="CDD" id="cd00056">
    <property type="entry name" value="ENDO3c"/>
    <property type="match status" value="1"/>
</dbReference>
<reference evidence="5" key="1">
    <citation type="submission" date="2018-05" db="EMBL/GenBank/DDBJ databases">
        <authorList>
            <person name="Lanie J.A."/>
            <person name="Ng W.-L."/>
            <person name="Kazmierczak K.M."/>
            <person name="Andrzejewski T.M."/>
            <person name="Davidsen T.M."/>
            <person name="Wayne K.J."/>
            <person name="Tettelin H."/>
            <person name="Glass J.I."/>
            <person name="Rusch D."/>
            <person name="Podicherti R."/>
            <person name="Tsui H.-C.T."/>
            <person name="Winkler M.E."/>
        </authorList>
    </citation>
    <scope>NUCLEOTIDE SEQUENCE</scope>
</reference>
<evidence type="ECO:0000313" key="5">
    <source>
        <dbReference type="EMBL" id="SUZ81107.1"/>
    </source>
</evidence>
<gene>
    <name evidence="5" type="ORF">METZ01_LOCUS33961</name>
</gene>
<dbReference type="SMART" id="SM00478">
    <property type="entry name" value="ENDO3c"/>
    <property type="match status" value="1"/>
</dbReference>
<evidence type="ECO:0000256" key="2">
    <source>
        <dbReference type="ARBA" id="ARBA00022763"/>
    </source>
</evidence>
<accession>A0A381QTF0</accession>
<dbReference type="GO" id="GO:0032131">
    <property type="term" value="F:alkylated DNA binding"/>
    <property type="evidence" value="ECO:0007669"/>
    <property type="project" value="TreeGrafter"/>
</dbReference>
<dbReference type="AlphaFoldDB" id="A0A381QTF0"/>
<dbReference type="GO" id="GO:0006285">
    <property type="term" value="P:base-excision repair, AP site formation"/>
    <property type="evidence" value="ECO:0007669"/>
    <property type="project" value="TreeGrafter"/>
</dbReference>